<gene>
    <name evidence="2" type="ORF">D8780_11225</name>
</gene>
<evidence type="ECO:0000313" key="3">
    <source>
        <dbReference type="Proteomes" id="UP000281094"/>
    </source>
</evidence>
<dbReference type="RefSeq" id="WP_147440309.1">
    <property type="nucleotide sequence ID" value="NZ_RCWN01000001.1"/>
</dbReference>
<proteinExistence type="predicted"/>
<sequence>MRFHSSLFTCAAALFVSLAPPAFALDEIGEQMIDRPPDNYIAVREAEEKERDRLEQAGLRPDEDVALNAYSAKEKPRNEAGARLKAMEAAGSSSDAKQADVNLFDGLVGNWAGEGDTYIDRIGRELSVSCDFSIGEAKAEFVLDGECGALFLDRAIGIELKPQDDGEVDGNYMALKEGPTRLEGRLTAPDTLVLTMHWPKVVMGDRVAKMELKRLGADSFRQIVLDMKDGEETVTSDITFQRKS</sequence>
<feature type="chain" id="PRO_5018127889" description="DUF4893 domain-containing protein" evidence="1">
    <location>
        <begin position="25"/>
        <end position="244"/>
    </location>
</feature>
<keyword evidence="1" id="KW-0732">Signal</keyword>
<keyword evidence="3" id="KW-1185">Reference proteome</keyword>
<dbReference type="AlphaFoldDB" id="A0A3L7JEF7"/>
<dbReference type="EMBL" id="RCWN01000001">
    <property type="protein sequence ID" value="RLQ88699.1"/>
    <property type="molecule type" value="Genomic_DNA"/>
</dbReference>
<evidence type="ECO:0000256" key="1">
    <source>
        <dbReference type="SAM" id="SignalP"/>
    </source>
</evidence>
<name>A0A3L7JEF7_9HYPH</name>
<protein>
    <recommendedName>
        <fullName evidence="4">DUF4893 domain-containing protein</fullName>
    </recommendedName>
</protein>
<accession>A0A3L7JEF7</accession>
<reference evidence="2 3" key="1">
    <citation type="submission" date="2018-10" db="EMBL/GenBank/DDBJ databases">
        <title>Notoacmeibacter sp. M2BS9Y-3-1, whole genome shotgun sequence.</title>
        <authorList>
            <person name="Tuo L."/>
        </authorList>
    </citation>
    <scope>NUCLEOTIDE SEQUENCE [LARGE SCALE GENOMIC DNA]</scope>
    <source>
        <strain evidence="2 3">M2BS9Y-3-1</strain>
    </source>
</reference>
<dbReference type="Proteomes" id="UP000281094">
    <property type="component" value="Unassembled WGS sequence"/>
</dbReference>
<evidence type="ECO:0008006" key="4">
    <source>
        <dbReference type="Google" id="ProtNLM"/>
    </source>
</evidence>
<feature type="signal peptide" evidence="1">
    <location>
        <begin position="1"/>
        <end position="24"/>
    </location>
</feature>
<evidence type="ECO:0000313" key="2">
    <source>
        <dbReference type="EMBL" id="RLQ88699.1"/>
    </source>
</evidence>
<comment type="caution">
    <text evidence="2">The sequence shown here is derived from an EMBL/GenBank/DDBJ whole genome shotgun (WGS) entry which is preliminary data.</text>
</comment>
<organism evidence="2 3">
    <name type="scientific">Notoacmeibacter ruber</name>
    <dbReference type="NCBI Taxonomy" id="2670375"/>
    <lineage>
        <taxon>Bacteria</taxon>
        <taxon>Pseudomonadati</taxon>
        <taxon>Pseudomonadota</taxon>
        <taxon>Alphaproteobacteria</taxon>
        <taxon>Hyphomicrobiales</taxon>
        <taxon>Notoacmeibacteraceae</taxon>
        <taxon>Notoacmeibacter</taxon>
    </lineage>
</organism>